<evidence type="ECO:0000313" key="3">
    <source>
        <dbReference type="RefSeq" id="XP_033456758.1"/>
    </source>
</evidence>
<dbReference type="GeneID" id="54361182"/>
<proteinExistence type="predicted"/>
<keyword evidence="2" id="KW-1185">Reference proteome</keyword>
<feature type="compositionally biased region" description="Polar residues" evidence="1">
    <location>
        <begin position="160"/>
        <end position="177"/>
    </location>
</feature>
<name>A0A6J3LYL9_9PEZI</name>
<organism evidence="3">
    <name type="scientific">Dissoconium aciculare CBS 342.82</name>
    <dbReference type="NCBI Taxonomy" id="1314786"/>
    <lineage>
        <taxon>Eukaryota</taxon>
        <taxon>Fungi</taxon>
        <taxon>Dikarya</taxon>
        <taxon>Ascomycota</taxon>
        <taxon>Pezizomycotina</taxon>
        <taxon>Dothideomycetes</taxon>
        <taxon>Dothideomycetidae</taxon>
        <taxon>Mycosphaerellales</taxon>
        <taxon>Dissoconiaceae</taxon>
        <taxon>Dissoconium</taxon>
    </lineage>
</organism>
<feature type="compositionally biased region" description="Basic and acidic residues" evidence="1">
    <location>
        <begin position="219"/>
        <end position="233"/>
    </location>
</feature>
<feature type="region of interest" description="Disordered" evidence="1">
    <location>
        <begin position="155"/>
        <end position="187"/>
    </location>
</feature>
<dbReference type="RefSeq" id="XP_033456758.1">
    <property type="nucleotide sequence ID" value="XM_033603382.1"/>
</dbReference>
<gene>
    <name evidence="3" type="ORF">K489DRAFT_372971</name>
</gene>
<evidence type="ECO:0000256" key="1">
    <source>
        <dbReference type="SAM" id="MobiDB-lite"/>
    </source>
</evidence>
<feature type="region of interest" description="Disordered" evidence="1">
    <location>
        <begin position="217"/>
        <end position="269"/>
    </location>
</feature>
<dbReference type="AlphaFoldDB" id="A0A6J3LYL9"/>
<feature type="compositionally biased region" description="Polar residues" evidence="1">
    <location>
        <begin position="118"/>
        <end position="127"/>
    </location>
</feature>
<sequence>MYSNAAKVMQEALEEMKGCVQTSTCEIENFKAILASFVEVKTVYGVTMTSADPVKRHLKMKVTELEIEKTTMARQLDECRAELSKYRELRCELEKFLATACTRKPHMPSEEVKRENKTTSPSSPTKALSTIVEAAGSNDSPKEADPVKTCVKTGIGWSEAGNSNPVKQSVSVKTNEPASDHCTSHAVRRKSTLCSRLKSALPFSGRKAAIERGNLVDQGTKDKAPEAMIRKEGVPSSTSSKGGVIGSTDTMNGAGTKGGTTSFRPTKAA</sequence>
<reference evidence="3" key="2">
    <citation type="submission" date="2020-04" db="EMBL/GenBank/DDBJ databases">
        <authorList>
            <consortium name="NCBI Genome Project"/>
        </authorList>
    </citation>
    <scope>NUCLEOTIDE SEQUENCE</scope>
    <source>
        <strain evidence="3">CBS 342.82</strain>
    </source>
</reference>
<reference evidence="3" key="1">
    <citation type="submission" date="2020-01" db="EMBL/GenBank/DDBJ databases">
        <authorList>
            <consortium name="DOE Joint Genome Institute"/>
            <person name="Haridas S."/>
            <person name="Albert R."/>
            <person name="Binder M."/>
            <person name="Bloem J."/>
            <person name="Labutti K."/>
            <person name="Salamov A."/>
            <person name="Andreopoulos B."/>
            <person name="Baker S.E."/>
            <person name="Barry K."/>
            <person name="Bills G."/>
            <person name="Bluhm B.H."/>
            <person name="Cannon C."/>
            <person name="Castanera R."/>
            <person name="Culley D.E."/>
            <person name="Daum C."/>
            <person name="Ezra D."/>
            <person name="Gonzalez J.B."/>
            <person name="Henrissat B."/>
            <person name="Kuo A."/>
            <person name="Liang C."/>
            <person name="Lipzen A."/>
            <person name="Lutzoni F."/>
            <person name="Magnuson J."/>
            <person name="Mondo S."/>
            <person name="Nolan M."/>
            <person name="Ohm R."/>
            <person name="Pangilinan J."/>
            <person name="Park H.-J."/>
            <person name="Ramirez L."/>
            <person name="Alfaro M."/>
            <person name="Sun H."/>
            <person name="Tritt A."/>
            <person name="Yoshinaga Y."/>
            <person name="Zwiers L.-H."/>
            <person name="Turgeon B.G."/>
            <person name="Goodwin S.B."/>
            <person name="Spatafora J.W."/>
            <person name="Crous P.W."/>
            <person name="Grigoriev I.V."/>
        </authorList>
    </citation>
    <scope>NUCLEOTIDE SEQUENCE</scope>
    <source>
        <strain evidence="3">CBS 342.82</strain>
    </source>
</reference>
<evidence type="ECO:0000313" key="2">
    <source>
        <dbReference type="Proteomes" id="UP000504637"/>
    </source>
</evidence>
<accession>A0A6J3LYL9</accession>
<protein>
    <submittedName>
        <fullName evidence="3">Uncharacterized protein</fullName>
    </submittedName>
</protein>
<feature type="compositionally biased region" description="Basic and acidic residues" evidence="1">
    <location>
        <begin position="107"/>
        <end position="117"/>
    </location>
</feature>
<dbReference type="Proteomes" id="UP000504637">
    <property type="component" value="Unplaced"/>
</dbReference>
<reference evidence="3" key="3">
    <citation type="submission" date="2025-08" db="UniProtKB">
        <authorList>
            <consortium name="RefSeq"/>
        </authorList>
    </citation>
    <scope>IDENTIFICATION</scope>
    <source>
        <strain evidence="3">CBS 342.82</strain>
    </source>
</reference>
<feature type="compositionally biased region" description="Polar residues" evidence="1">
    <location>
        <begin position="235"/>
        <end position="269"/>
    </location>
</feature>
<feature type="region of interest" description="Disordered" evidence="1">
    <location>
        <begin position="106"/>
        <end position="127"/>
    </location>
</feature>